<dbReference type="KEGG" id="vbo:CKY39_30845"/>
<organism evidence="3 4">
    <name type="scientific">Variovorax boronicumulans</name>
    <dbReference type="NCBI Taxonomy" id="436515"/>
    <lineage>
        <taxon>Bacteria</taxon>
        <taxon>Pseudomonadati</taxon>
        <taxon>Pseudomonadota</taxon>
        <taxon>Betaproteobacteria</taxon>
        <taxon>Burkholderiales</taxon>
        <taxon>Comamonadaceae</taxon>
        <taxon>Variovorax</taxon>
    </lineage>
</organism>
<dbReference type="InterPro" id="IPR042100">
    <property type="entry name" value="Bug_dom1"/>
</dbReference>
<dbReference type="PANTHER" id="PTHR42928">
    <property type="entry name" value="TRICARBOXYLATE-BINDING PROTEIN"/>
    <property type="match status" value="1"/>
</dbReference>
<proteinExistence type="inferred from homology"/>
<dbReference type="Pfam" id="PF03401">
    <property type="entry name" value="TctC"/>
    <property type="match status" value="1"/>
</dbReference>
<name>A0A250DRY9_9BURK</name>
<comment type="similarity">
    <text evidence="1">Belongs to the UPF0065 (bug) family.</text>
</comment>
<dbReference type="InterPro" id="IPR005064">
    <property type="entry name" value="BUG"/>
</dbReference>
<dbReference type="EMBL" id="CP023284">
    <property type="protein sequence ID" value="ATA57130.1"/>
    <property type="molecule type" value="Genomic_DNA"/>
</dbReference>
<feature type="signal peptide" evidence="2">
    <location>
        <begin position="1"/>
        <end position="27"/>
    </location>
</feature>
<protein>
    <submittedName>
        <fullName evidence="3">ABC transporter substrate-binding protein</fullName>
    </submittedName>
</protein>
<dbReference type="AlphaFoldDB" id="A0A250DRY9"/>
<keyword evidence="2" id="KW-0732">Signal</keyword>
<dbReference type="Gene3D" id="3.40.190.150">
    <property type="entry name" value="Bordetella uptake gene, domain 1"/>
    <property type="match status" value="1"/>
</dbReference>
<reference evidence="3 4" key="1">
    <citation type="submission" date="2017-09" db="EMBL/GenBank/DDBJ databases">
        <title>The diverse metabolic capabilities of V. boronicumulans make it an excellent choice for continued studies on novel biodegradation.</title>
        <authorList>
            <person name="Sun S."/>
        </authorList>
    </citation>
    <scope>NUCLEOTIDE SEQUENCE [LARGE SCALE GENOMIC DNA]</scope>
    <source>
        <strain evidence="3 4">J1</strain>
    </source>
</reference>
<evidence type="ECO:0000313" key="4">
    <source>
        <dbReference type="Proteomes" id="UP000217154"/>
    </source>
</evidence>
<dbReference type="Proteomes" id="UP000217154">
    <property type="component" value="Chromosome"/>
</dbReference>
<feature type="chain" id="PRO_5013100670" evidence="2">
    <location>
        <begin position="28"/>
        <end position="331"/>
    </location>
</feature>
<accession>A0A250DRY9</accession>
<dbReference type="CDD" id="cd07012">
    <property type="entry name" value="PBP2_Bug_TTT"/>
    <property type="match status" value="1"/>
</dbReference>
<evidence type="ECO:0000256" key="2">
    <source>
        <dbReference type="SAM" id="SignalP"/>
    </source>
</evidence>
<evidence type="ECO:0000313" key="3">
    <source>
        <dbReference type="EMBL" id="ATA57130.1"/>
    </source>
</evidence>
<dbReference type="PIRSF" id="PIRSF017082">
    <property type="entry name" value="YflP"/>
    <property type="match status" value="1"/>
</dbReference>
<dbReference type="PANTHER" id="PTHR42928:SF5">
    <property type="entry name" value="BLR1237 PROTEIN"/>
    <property type="match status" value="1"/>
</dbReference>
<gene>
    <name evidence="3" type="ORF">CKY39_30845</name>
</gene>
<evidence type="ECO:0000256" key="1">
    <source>
        <dbReference type="ARBA" id="ARBA00006987"/>
    </source>
</evidence>
<sequence length="331" mass="34928">MNPLSKMLRAAAFTAALASAAAPFAQAQPQQAAATYPSKPIHFVVPFPPGSGTDVGARFFARKLGELAGQPVIVENRAGANGFIAVKAVTSAPADGYTLLMGSNSTLATNVALFKQLPYDPVKDLAPVSTLMRSPIVLIVPANSPYKTLKDLIDAARAKPGQRTYASGSAAYQLMGELFADKAGIQLLNVPYKGAPDAVNATLSGQTDLGFSDITATMELLRGGKIRALAIAADQRLAGLPDVPTAQEQGIGGFSADTWTGVAVAANTPKPVVDKLSGMFVKILAMPETREFYARQNVITMKGGQDELRDFQREQIAVWKRIAAAARIELQ</sequence>
<dbReference type="RefSeq" id="WP_095747105.1">
    <property type="nucleotide sequence ID" value="NZ_CP023284.1"/>
</dbReference>
<dbReference type="SUPFAM" id="SSF53850">
    <property type="entry name" value="Periplasmic binding protein-like II"/>
    <property type="match status" value="1"/>
</dbReference>
<dbReference type="Gene3D" id="3.40.190.10">
    <property type="entry name" value="Periplasmic binding protein-like II"/>
    <property type="match status" value="1"/>
</dbReference>